<feature type="compositionally biased region" description="Acidic residues" evidence="3">
    <location>
        <begin position="185"/>
        <end position="198"/>
    </location>
</feature>
<feature type="domain" description="Myb-like" evidence="4">
    <location>
        <begin position="47"/>
        <end position="119"/>
    </location>
</feature>
<dbReference type="HOGENOM" id="CLU_475218_0_0_1"/>
<dbReference type="InterPro" id="IPR044822">
    <property type="entry name" value="Myb_DNA-bind_4"/>
</dbReference>
<keyword evidence="2" id="KW-0479">Metal-binding</keyword>
<dbReference type="PANTHER" id="PTHR33492">
    <property type="entry name" value="OSJNBA0043A12.37 PROTEIN-RELATED"/>
    <property type="match status" value="1"/>
</dbReference>
<evidence type="ECO:0000256" key="1">
    <source>
        <dbReference type="ARBA" id="ARBA00001968"/>
    </source>
</evidence>
<feature type="compositionally biased region" description="Acidic residues" evidence="3">
    <location>
        <begin position="10"/>
        <end position="38"/>
    </location>
</feature>
<dbReference type="Gene3D" id="1.10.10.60">
    <property type="entry name" value="Homeodomain-like"/>
    <property type="match status" value="1"/>
</dbReference>
<gene>
    <name evidence="5" type="ORF">SELMODRAFT_415254</name>
</gene>
<name>D8RVI4_SELML</name>
<dbReference type="KEGG" id="smo:SELMODRAFT_415254"/>
<sequence>MQFWFHNLEEQDDVAVEQGVEEDDRGDEEEGDDDEEGEAGVHVAKKMRKKRGKNWGDDETASLIDFKREDHLGKIGAMRGSEEMTLTTTDRWKRNAKKMQVAGMQRDWKACRTRWNNLCNDYKCVCDFQRKTGNPNYFSLSHEDAKRLMPVKLNLKVFPVEYFNIMDEFLAKQASTSPTFLADSDAPEEEAYEEDPADGVDPPGDATQDLATVQPEETKDGSRENQRDAQEEHGSFNNQAALIDALLRNKAFQSIIDDKTLVAQTLPDEEEDEDKLCRAVLSKRLDAGLWWVKPRCMTTWSKFFMELYDPGRWKRKLRMEKKTFFGLCGILEAEICKQNTKFRRAVPVDVRLGVTLYKLFKNTDYSDLSDKFGIGEATAHDIVVQTTAAIVKCLRYKIRFPETAAEGVCDAQKRFLSIYASWPGSVHDMRVFQNSRLCHKIQARELLTVPREFAFDEWIEPYLVGDKGYQLQQHLMIPHLGSLLTVTEAEIKPKYLPNIIKSCCILHNFLIDVGETNINAEIKAWEKHIQALKEAEIFKDYGDPIVAEGEPQEDLRGPEDARENCVIAMFKFNI</sequence>
<dbReference type="Pfam" id="PF13359">
    <property type="entry name" value="DDE_Tnp_4"/>
    <property type="match status" value="1"/>
</dbReference>
<keyword evidence="6" id="KW-1185">Reference proteome</keyword>
<comment type="cofactor">
    <cofactor evidence="1">
        <name>a divalent metal cation</name>
        <dbReference type="ChEBI" id="CHEBI:60240"/>
    </cofactor>
</comment>
<dbReference type="AlphaFoldDB" id="D8RVI4"/>
<dbReference type="InParanoid" id="D8RVI4"/>
<organism evidence="6">
    <name type="scientific">Selaginella moellendorffii</name>
    <name type="common">Spikemoss</name>
    <dbReference type="NCBI Taxonomy" id="88036"/>
    <lineage>
        <taxon>Eukaryota</taxon>
        <taxon>Viridiplantae</taxon>
        <taxon>Streptophyta</taxon>
        <taxon>Embryophyta</taxon>
        <taxon>Tracheophyta</taxon>
        <taxon>Lycopodiopsida</taxon>
        <taxon>Selaginellales</taxon>
        <taxon>Selaginellaceae</taxon>
        <taxon>Selaginella</taxon>
    </lineage>
</organism>
<protein>
    <recommendedName>
        <fullName evidence="4">Myb-like domain-containing protein</fullName>
    </recommendedName>
</protein>
<evidence type="ECO:0000259" key="4">
    <source>
        <dbReference type="PROSITE" id="PS50090"/>
    </source>
</evidence>
<feature type="compositionally biased region" description="Basic and acidic residues" evidence="3">
    <location>
        <begin position="216"/>
        <end position="234"/>
    </location>
</feature>
<evidence type="ECO:0000313" key="6">
    <source>
        <dbReference type="Proteomes" id="UP000001514"/>
    </source>
</evidence>
<dbReference type="eggNOG" id="KOG4585">
    <property type="taxonomic scope" value="Eukaryota"/>
</dbReference>
<accession>D8RVI4</accession>
<dbReference type="InterPro" id="IPR001005">
    <property type="entry name" value="SANT/Myb"/>
</dbReference>
<dbReference type="GO" id="GO:0046872">
    <property type="term" value="F:metal ion binding"/>
    <property type="evidence" value="ECO:0007669"/>
    <property type="project" value="UniProtKB-KW"/>
</dbReference>
<evidence type="ECO:0000256" key="2">
    <source>
        <dbReference type="ARBA" id="ARBA00022723"/>
    </source>
</evidence>
<feature type="compositionally biased region" description="Basic residues" evidence="3">
    <location>
        <begin position="43"/>
        <end position="53"/>
    </location>
</feature>
<dbReference type="PANTHER" id="PTHR33492:SF19">
    <property type="entry name" value="MYB-LIKE DOMAIN-CONTAINING PROTEIN"/>
    <property type="match status" value="1"/>
</dbReference>
<reference evidence="5 6" key="1">
    <citation type="journal article" date="2011" name="Science">
        <title>The Selaginella genome identifies genetic changes associated with the evolution of vascular plants.</title>
        <authorList>
            <person name="Banks J.A."/>
            <person name="Nishiyama T."/>
            <person name="Hasebe M."/>
            <person name="Bowman J.L."/>
            <person name="Gribskov M."/>
            <person name="dePamphilis C."/>
            <person name="Albert V.A."/>
            <person name="Aono N."/>
            <person name="Aoyama T."/>
            <person name="Ambrose B.A."/>
            <person name="Ashton N.W."/>
            <person name="Axtell M.J."/>
            <person name="Barker E."/>
            <person name="Barker M.S."/>
            <person name="Bennetzen J.L."/>
            <person name="Bonawitz N.D."/>
            <person name="Chapple C."/>
            <person name="Cheng C."/>
            <person name="Correa L.G."/>
            <person name="Dacre M."/>
            <person name="DeBarry J."/>
            <person name="Dreyer I."/>
            <person name="Elias M."/>
            <person name="Engstrom E.M."/>
            <person name="Estelle M."/>
            <person name="Feng L."/>
            <person name="Finet C."/>
            <person name="Floyd S.K."/>
            <person name="Frommer W.B."/>
            <person name="Fujita T."/>
            <person name="Gramzow L."/>
            <person name="Gutensohn M."/>
            <person name="Harholt J."/>
            <person name="Hattori M."/>
            <person name="Heyl A."/>
            <person name="Hirai T."/>
            <person name="Hiwatashi Y."/>
            <person name="Ishikawa M."/>
            <person name="Iwata M."/>
            <person name="Karol K.G."/>
            <person name="Koehler B."/>
            <person name="Kolukisaoglu U."/>
            <person name="Kubo M."/>
            <person name="Kurata T."/>
            <person name="Lalonde S."/>
            <person name="Li K."/>
            <person name="Li Y."/>
            <person name="Litt A."/>
            <person name="Lyons E."/>
            <person name="Manning G."/>
            <person name="Maruyama T."/>
            <person name="Michael T.P."/>
            <person name="Mikami K."/>
            <person name="Miyazaki S."/>
            <person name="Morinaga S."/>
            <person name="Murata T."/>
            <person name="Mueller-Roeber B."/>
            <person name="Nelson D.R."/>
            <person name="Obara M."/>
            <person name="Oguri Y."/>
            <person name="Olmstead R.G."/>
            <person name="Onodera N."/>
            <person name="Petersen B.L."/>
            <person name="Pils B."/>
            <person name="Prigge M."/>
            <person name="Rensing S.A."/>
            <person name="Riano-Pachon D.M."/>
            <person name="Roberts A.W."/>
            <person name="Sato Y."/>
            <person name="Scheller H.V."/>
            <person name="Schulz B."/>
            <person name="Schulz C."/>
            <person name="Shakirov E.V."/>
            <person name="Shibagaki N."/>
            <person name="Shinohara N."/>
            <person name="Shippen D.E."/>
            <person name="Soerensen I."/>
            <person name="Sotooka R."/>
            <person name="Sugimoto N."/>
            <person name="Sugita M."/>
            <person name="Sumikawa N."/>
            <person name="Tanurdzic M."/>
            <person name="Theissen G."/>
            <person name="Ulvskov P."/>
            <person name="Wakazuki S."/>
            <person name="Weng J.K."/>
            <person name="Willats W.W."/>
            <person name="Wipf D."/>
            <person name="Wolf P.G."/>
            <person name="Yang L."/>
            <person name="Zimmer A.D."/>
            <person name="Zhu Q."/>
            <person name="Mitros T."/>
            <person name="Hellsten U."/>
            <person name="Loque D."/>
            <person name="Otillar R."/>
            <person name="Salamov A."/>
            <person name="Schmutz J."/>
            <person name="Shapiro H."/>
            <person name="Lindquist E."/>
            <person name="Lucas S."/>
            <person name="Rokhsar D."/>
            <person name="Grigoriev I.V."/>
        </authorList>
    </citation>
    <scope>NUCLEOTIDE SEQUENCE [LARGE SCALE GENOMIC DNA]</scope>
</reference>
<feature type="region of interest" description="Disordered" evidence="3">
    <location>
        <begin position="176"/>
        <end position="234"/>
    </location>
</feature>
<proteinExistence type="predicted"/>
<feature type="region of interest" description="Disordered" evidence="3">
    <location>
        <begin position="1"/>
        <end position="55"/>
    </location>
</feature>
<dbReference type="InterPro" id="IPR027806">
    <property type="entry name" value="HARBI1_dom"/>
</dbReference>
<evidence type="ECO:0000313" key="5">
    <source>
        <dbReference type="EMBL" id="EFJ23965.1"/>
    </source>
</evidence>
<evidence type="ECO:0000256" key="3">
    <source>
        <dbReference type="SAM" id="MobiDB-lite"/>
    </source>
</evidence>
<dbReference type="Proteomes" id="UP000001514">
    <property type="component" value="Unassembled WGS sequence"/>
</dbReference>
<dbReference type="Gramene" id="EFJ23965">
    <property type="protein sequence ID" value="EFJ23965"/>
    <property type="gene ID" value="SELMODRAFT_415254"/>
</dbReference>
<dbReference type="Pfam" id="PF13837">
    <property type="entry name" value="Myb_DNA-bind_4"/>
    <property type="match status" value="1"/>
</dbReference>
<dbReference type="CDD" id="cd12203">
    <property type="entry name" value="GT1"/>
    <property type="match status" value="1"/>
</dbReference>
<dbReference type="PROSITE" id="PS50090">
    <property type="entry name" value="MYB_LIKE"/>
    <property type="match status" value="1"/>
</dbReference>
<dbReference type="EMBL" id="GL377591">
    <property type="protein sequence ID" value="EFJ23965.1"/>
    <property type="molecule type" value="Genomic_DNA"/>
</dbReference>